<dbReference type="EMBL" id="BKCN01000002">
    <property type="protein sequence ID" value="GER02967.1"/>
    <property type="molecule type" value="Genomic_DNA"/>
</dbReference>
<dbReference type="InterPro" id="IPR008207">
    <property type="entry name" value="Sig_transdc_His_kin_Hpt_dom"/>
</dbReference>
<dbReference type="SUPFAM" id="SSF47226">
    <property type="entry name" value="Histidine-containing phosphotransfer domain, HPT domain"/>
    <property type="match status" value="1"/>
</dbReference>
<evidence type="ECO:0000259" key="2">
    <source>
        <dbReference type="Pfam" id="PF01627"/>
    </source>
</evidence>
<dbReference type="GO" id="GO:0004672">
    <property type="term" value="F:protein kinase activity"/>
    <property type="evidence" value="ECO:0007669"/>
    <property type="project" value="UniProtKB-ARBA"/>
</dbReference>
<evidence type="ECO:0000313" key="4">
    <source>
        <dbReference type="Proteomes" id="UP000324996"/>
    </source>
</evidence>
<protein>
    <submittedName>
        <fullName evidence="3">Hpt domain-containing protein</fullName>
    </submittedName>
</protein>
<gene>
    <name evidence="3" type="ORF">JCM17846_06490</name>
</gene>
<dbReference type="Proteomes" id="UP000324996">
    <property type="component" value="Unassembled WGS sequence"/>
</dbReference>
<feature type="domain" description="HPt" evidence="2">
    <location>
        <begin position="55"/>
        <end position="140"/>
    </location>
</feature>
<sequence>MADPNEKKAPTIVRFYRFRNRLKEKTHGLAGGKGGISAEALEAAEKALESMAEDYPDWVSGLITKLAEQHGRCVDTPEDRRDHFEEINRIAHDMKGQGGTFGFPLITDFADSLYNFTTIRNDINDRMVELVKAHIDAMRAVIKGRIKGDGGEMGQQLSATLQKAIESYKKGD</sequence>
<dbReference type="AlphaFoldDB" id="A0A5A7N4Q3"/>
<dbReference type="GO" id="GO:0000160">
    <property type="term" value="P:phosphorelay signal transduction system"/>
    <property type="evidence" value="ECO:0007669"/>
    <property type="project" value="UniProtKB-KW"/>
</dbReference>
<comment type="caution">
    <text evidence="3">The sequence shown here is derived from an EMBL/GenBank/DDBJ whole genome shotgun (WGS) entry which is preliminary data.</text>
</comment>
<evidence type="ECO:0000256" key="1">
    <source>
        <dbReference type="ARBA" id="ARBA00023012"/>
    </source>
</evidence>
<proteinExistence type="predicted"/>
<reference evidence="3 4" key="1">
    <citation type="submission" date="2019-09" db="EMBL/GenBank/DDBJ databases">
        <title>NBRP : Genome information of microbial organism related human and environment.</title>
        <authorList>
            <person name="Hattori M."/>
            <person name="Oshima K."/>
            <person name="Inaba H."/>
            <person name="Suda W."/>
            <person name="Sakamoto M."/>
            <person name="Iino T."/>
            <person name="Kitahara M."/>
            <person name="Oshida Y."/>
            <person name="Iida T."/>
            <person name="Kudo T."/>
            <person name="Itoh T."/>
            <person name="Ohkuma M."/>
        </authorList>
    </citation>
    <scope>NUCLEOTIDE SEQUENCE [LARGE SCALE GENOMIC DNA]</scope>
    <source>
        <strain evidence="3 4">Q-1</strain>
    </source>
</reference>
<organism evidence="3 4">
    <name type="scientific">Iodidimonas nitroreducens</name>
    <dbReference type="NCBI Taxonomy" id="1236968"/>
    <lineage>
        <taxon>Bacteria</taxon>
        <taxon>Pseudomonadati</taxon>
        <taxon>Pseudomonadota</taxon>
        <taxon>Alphaproteobacteria</taxon>
        <taxon>Iodidimonadales</taxon>
        <taxon>Iodidimonadaceae</taxon>
        <taxon>Iodidimonas</taxon>
    </lineage>
</organism>
<dbReference type="Gene3D" id="1.20.120.160">
    <property type="entry name" value="HPT domain"/>
    <property type="match status" value="1"/>
</dbReference>
<dbReference type="RefSeq" id="WP_052370871.1">
    <property type="nucleotide sequence ID" value="NZ_BKCN01000002.1"/>
</dbReference>
<dbReference type="Pfam" id="PF01627">
    <property type="entry name" value="Hpt"/>
    <property type="match status" value="1"/>
</dbReference>
<dbReference type="InterPro" id="IPR036641">
    <property type="entry name" value="HPT_dom_sf"/>
</dbReference>
<evidence type="ECO:0000313" key="3">
    <source>
        <dbReference type="EMBL" id="GER02967.1"/>
    </source>
</evidence>
<accession>A0A5A7N4Q3</accession>
<keyword evidence="1" id="KW-0902">Two-component regulatory system</keyword>
<name>A0A5A7N4Q3_9PROT</name>
<keyword evidence="4" id="KW-1185">Reference proteome</keyword>